<protein>
    <submittedName>
        <fullName evidence="2">Uncharacterized protein</fullName>
    </submittedName>
</protein>
<dbReference type="AlphaFoldDB" id="A0AAU9THV3"/>
<evidence type="ECO:0000313" key="3">
    <source>
        <dbReference type="Proteomes" id="UP001153954"/>
    </source>
</evidence>
<feature type="region of interest" description="Disordered" evidence="1">
    <location>
        <begin position="54"/>
        <end position="100"/>
    </location>
</feature>
<keyword evidence="3" id="KW-1185">Reference proteome</keyword>
<dbReference type="EMBL" id="CAKOGL010000006">
    <property type="protein sequence ID" value="CAH2087169.1"/>
    <property type="molecule type" value="Genomic_DNA"/>
</dbReference>
<comment type="caution">
    <text evidence="2">The sequence shown here is derived from an EMBL/GenBank/DDBJ whole genome shotgun (WGS) entry which is preliminary data.</text>
</comment>
<dbReference type="Proteomes" id="UP001153954">
    <property type="component" value="Unassembled WGS sequence"/>
</dbReference>
<evidence type="ECO:0000313" key="2">
    <source>
        <dbReference type="EMBL" id="CAH2087169.1"/>
    </source>
</evidence>
<proteinExistence type="predicted"/>
<sequence>MDWRYYCNGTLAWMMNNKVIVFLGLLSFSLFVSTLVLSSERSSLRLELDELRESMSSSTTANSLATDQAVSTTPQTTTTTASPSTESSSSSVSPGLMYKK</sequence>
<organism evidence="2 3">
    <name type="scientific">Euphydryas editha</name>
    <name type="common">Edith's checkerspot</name>
    <dbReference type="NCBI Taxonomy" id="104508"/>
    <lineage>
        <taxon>Eukaryota</taxon>
        <taxon>Metazoa</taxon>
        <taxon>Ecdysozoa</taxon>
        <taxon>Arthropoda</taxon>
        <taxon>Hexapoda</taxon>
        <taxon>Insecta</taxon>
        <taxon>Pterygota</taxon>
        <taxon>Neoptera</taxon>
        <taxon>Endopterygota</taxon>
        <taxon>Lepidoptera</taxon>
        <taxon>Glossata</taxon>
        <taxon>Ditrysia</taxon>
        <taxon>Papilionoidea</taxon>
        <taxon>Nymphalidae</taxon>
        <taxon>Nymphalinae</taxon>
        <taxon>Euphydryas</taxon>
    </lineage>
</organism>
<reference evidence="2" key="1">
    <citation type="submission" date="2022-03" db="EMBL/GenBank/DDBJ databases">
        <authorList>
            <person name="Tunstrom K."/>
        </authorList>
    </citation>
    <scope>NUCLEOTIDE SEQUENCE</scope>
</reference>
<feature type="compositionally biased region" description="Low complexity" evidence="1">
    <location>
        <begin position="66"/>
        <end position="93"/>
    </location>
</feature>
<gene>
    <name evidence="2" type="ORF">EEDITHA_LOCUS3456</name>
</gene>
<name>A0AAU9THV3_EUPED</name>
<accession>A0AAU9THV3</accession>
<evidence type="ECO:0000256" key="1">
    <source>
        <dbReference type="SAM" id="MobiDB-lite"/>
    </source>
</evidence>